<name>A0AAE9BZE3_9VIRU</name>
<organism evidence="1 2">
    <name type="scientific">Carcinus maenas nudivirus</name>
    <dbReference type="NCBI Taxonomy" id="2880837"/>
    <lineage>
        <taxon>Viruses</taxon>
        <taxon>Viruses incertae sedis</taxon>
        <taxon>Naldaviricetes</taxon>
        <taxon>Lefavirales</taxon>
        <taxon>Nudiviridae</taxon>
        <taxon>Gammanudivirus</taxon>
        <taxon>Gammanudivirus cameanadis</taxon>
    </lineage>
</organism>
<dbReference type="EMBL" id="MZ311578">
    <property type="protein sequence ID" value="UBZ25663.1"/>
    <property type="molecule type" value="Genomic_DNA"/>
</dbReference>
<proteinExistence type="predicted"/>
<reference evidence="1" key="1">
    <citation type="journal article" date="2021" name="Viruses">
        <title>Identification and Full Characterisation of Two Novel Crustacean Infecting Members of the Family Nudiviridae Provides Support for Two Subfamilies.</title>
        <authorList>
            <person name="Bateman K.S."/>
            <person name="Kerr R."/>
            <person name="Stentiford G.D."/>
            <person name="Bean T.P."/>
            <person name="Hooper C."/>
            <person name="Van Eynde B."/>
            <person name="Delbare D."/>
            <person name="Bojko J."/>
            <person name="Christiaens O."/>
            <person name="Taning C.N.T."/>
            <person name="Smagghe G."/>
            <person name="van Oers M.M."/>
            <person name="van Aerle R."/>
        </authorList>
    </citation>
    <scope>NUCLEOTIDE SEQUENCE</scope>
    <source>
        <strain evidence="1">AN2</strain>
    </source>
</reference>
<dbReference type="Proteomes" id="UP000830962">
    <property type="component" value="Segment"/>
</dbReference>
<sequence>MFIDHLSYNLAARKQKKSYNFSKLKNGRYYVVLYKCDHISYHATHYEFEVIDKQYIIHKKEFYTNMKSTRYTKVMGLKTYLTKFMDSKYVFLIQNLIEHPEYPFEFIDKKNKIMKKTRRDMGIDLYAHTLKTYMYSIPVKDFCEYNSKNDELDDILSYYGYKKITTKDIKQKPNDDIDDIVKYIMG</sequence>
<accession>A0AAE9BZE3</accession>
<gene>
    <name evidence="1" type="ORF">CmNV_072</name>
</gene>
<protein>
    <submittedName>
        <fullName evidence="1">Uncharacterized protein</fullName>
    </submittedName>
</protein>
<keyword evidence="2" id="KW-1185">Reference proteome</keyword>
<evidence type="ECO:0000313" key="1">
    <source>
        <dbReference type="EMBL" id="UBZ25663.1"/>
    </source>
</evidence>
<evidence type="ECO:0000313" key="2">
    <source>
        <dbReference type="Proteomes" id="UP000830962"/>
    </source>
</evidence>